<evidence type="ECO:0000259" key="1">
    <source>
        <dbReference type="PROSITE" id="PS51186"/>
    </source>
</evidence>
<feature type="domain" description="N-acetyltransferase" evidence="1">
    <location>
        <begin position="1"/>
        <end position="141"/>
    </location>
</feature>
<dbReference type="PANTHER" id="PTHR13355">
    <property type="entry name" value="GLUCOSAMINE 6-PHOSPHATE N-ACETYLTRANSFERASE"/>
    <property type="match status" value="1"/>
</dbReference>
<dbReference type="EMBL" id="LWMH01000002">
    <property type="protein sequence ID" value="KZS43981.1"/>
    <property type="molecule type" value="Genomic_DNA"/>
</dbReference>
<dbReference type="InterPro" id="IPR016181">
    <property type="entry name" value="Acyl_CoA_acyltransferase"/>
</dbReference>
<comment type="caution">
    <text evidence="2">The sequence shown here is derived from an EMBL/GenBank/DDBJ whole genome shotgun (WGS) entry which is preliminary data.</text>
</comment>
<accession>A0A163ES35</accession>
<dbReference type="PROSITE" id="PS51186">
    <property type="entry name" value="GNAT"/>
    <property type="match status" value="1"/>
</dbReference>
<dbReference type="GeneID" id="97554451"/>
<keyword evidence="2" id="KW-0808">Transferase</keyword>
<keyword evidence="3" id="KW-1185">Reference proteome</keyword>
<protein>
    <submittedName>
        <fullName evidence="2">GNAT family acetyltransferase</fullName>
    </submittedName>
</protein>
<evidence type="ECO:0000313" key="2">
    <source>
        <dbReference type="EMBL" id="KZS43981.1"/>
    </source>
</evidence>
<dbReference type="AlphaFoldDB" id="A0A163ES35"/>
<dbReference type="SUPFAM" id="SSF55729">
    <property type="entry name" value="Acyl-CoA N-acyltransferases (Nat)"/>
    <property type="match status" value="1"/>
</dbReference>
<dbReference type="RefSeq" id="WP_063480158.1">
    <property type="nucleotide sequence ID" value="NZ_CP147845.1"/>
</dbReference>
<sequence length="141" mass="16668">MMIKLPNLLQLYRHLHEQDPELEHNEHLAGLWDEMMQDDYINILVVELDGELVATRVLNILKNLTRNARPYALIENVVTHKDYRRRGLGRKLLNKAIEISQQRNCYKMMLLTGQPGEEVHQFYQSLGFRKDVKTGYNLKHD</sequence>
<dbReference type="PANTHER" id="PTHR13355:SF15">
    <property type="entry name" value="GCN5-RELATED N-ACETYLTRANSFERASE 3, CHLOROPLASTIC"/>
    <property type="match status" value="1"/>
</dbReference>
<organism evidence="2 3">
    <name type="scientific">Paenibacillus glucanolyticus</name>
    <dbReference type="NCBI Taxonomy" id="59843"/>
    <lineage>
        <taxon>Bacteria</taxon>
        <taxon>Bacillati</taxon>
        <taxon>Bacillota</taxon>
        <taxon>Bacilli</taxon>
        <taxon>Bacillales</taxon>
        <taxon>Paenibacillaceae</taxon>
        <taxon>Paenibacillus</taxon>
    </lineage>
</organism>
<dbReference type="CDD" id="cd04301">
    <property type="entry name" value="NAT_SF"/>
    <property type="match status" value="1"/>
</dbReference>
<dbReference type="GO" id="GO:0008080">
    <property type="term" value="F:N-acetyltransferase activity"/>
    <property type="evidence" value="ECO:0007669"/>
    <property type="project" value="TreeGrafter"/>
</dbReference>
<proteinExistence type="predicted"/>
<dbReference type="Gene3D" id="3.40.630.30">
    <property type="match status" value="1"/>
</dbReference>
<dbReference type="Proteomes" id="UP000076796">
    <property type="component" value="Unassembled WGS sequence"/>
</dbReference>
<evidence type="ECO:0000313" key="3">
    <source>
        <dbReference type="Proteomes" id="UP000076796"/>
    </source>
</evidence>
<reference evidence="2" key="1">
    <citation type="journal article" date="2016" name="Genome Announc.">
        <title>Draft genomes of two strains of Paenibacillus glucanolyticus with capability to degrade lignocellulose.</title>
        <authorList>
            <person name="Mathews S.L."/>
            <person name="Pawlak J."/>
            <person name="Grunden A.M."/>
        </authorList>
    </citation>
    <scope>NUCLEOTIDE SEQUENCE [LARGE SCALE GENOMIC DNA]</scope>
    <source>
        <strain evidence="2">SLM1</strain>
    </source>
</reference>
<gene>
    <name evidence="2" type="ORF">AWU65_28310</name>
</gene>
<dbReference type="Pfam" id="PF00583">
    <property type="entry name" value="Acetyltransf_1"/>
    <property type="match status" value="1"/>
</dbReference>
<name>A0A163ES35_9BACL</name>
<dbReference type="InterPro" id="IPR039143">
    <property type="entry name" value="GNPNAT1-like"/>
</dbReference>
<dbReference type="OrthoDB" id="9797826at2"/>
<dbReference type="InterPro" id="IPR000182">
    <property type="entry name" value="GNAT_dom"/>
</dbReference>